<evidence type="ECO:0000313" key="7">
    <source>
        <dbReference type="EMBL" id="KAG6419150.1"/>
    </source>
</evidence>
<dbReference type="CDD" id="cd16531">
    <property type="entry name" value="RING-HC_RING1-like"/>
    <property type="match status" value="1"/>
</dbReference>
<dbReference type="InterPro" id="IPR044592">
    <property type="entry name" value="RING1A/B"/>
</dbReference>
<feature type="compositionally biased region" description="Polar residues" evidence="5">
    <location>
        <begin position="569"/>
        <end position="581"/>
    </location>
</feature>
<dbReference type="PANTHER" id="PTHR46537:SF3">
    <property type="entry name" value="E3 UBIQUITIN-PROTEIN LIGASE RING1A"/>
    <property type="match status" value="1"/>
</dbReference>
<evidence type="ECO:0000256" key="5">
    <source>
        <dbReference type="SAM" id="MobiDB-lite"/>
    </source>
</evidence>
<feature type="compositionally biased region" description="Basic and acidic residues" evidence="5">
    <location>
        <begin position="229"/>
        <end position="245"/>
    </location>
</feature>
<evidence type="ECO:0000259" key="6">
    <source>
        <dbReference type="PROSITE" id="PS50089"/>
    </source>
</evidence>
<dbReference type="SMART" id="SM00184">
    <property type="entry name" value="RING"/>
    <property type="match status" value="1"/>
</dbReference>
<feature type="region of interest" description="Disordered" evidence="5">
    <location>
        <begin position="557"/>
        <end position="599"/>
    </location>
</feature>
<dbReference type="EMBL" id="PNBA02000007">
    <property type="protein sequence ID" value="KAG6419150.1"/>
    <property type="molecule type" value="Genomic_DNA"/>
</dbReference>
<dbReference type="SUPFAM" id="SSF57850">
    <property type="entry name" value="RING/U-box"/>
    <property type="match status" value="1"/>
</dbReference>
<dbReference type="PROSITE" id="PS50089">
    <property type="entry name" value="ZF_RING_2"/>
    <property type="match status" value="1"/>
</dbReference>
<name>A0A8X8XVX8_SALSN</name>
<sequence>MPAQKRPTETTTPPPSPPLPLEEEKPEDSLQESENHNQEQTVNSRDSDESSDSSDAEKDEFITVKLGEIRKEVQCPICLGMDNGIIRKTRTVMECLHRFCRECIDKSMRLGNNECPACRTHCASRRSLRDDPNYDALIATLYPDIDKYEEEELAFHEEENARNKQIQASISQTFRRQAEALGKKRTSARVTAAAFVRRQGNYRNLRGRRNRTADHQGSDEEDGTNGNDVSKDSSSADERSPDIKSKRYKRRRGARTSQTSGANADGGSDDNNSETNRELLSVSAGIIGGTEVFAWGRGGMRSNGRHGGHCWDNIKLSRNNRLSKLVDHLQSSKENEEVVAIVCAFDGVDSVDLELMNLETSIHRNKLIAYCVLNVKFKSLKVSLTLVSLLEDKMPSLKRPYLCCSPRSSIRHLCQYVAMQTSTEASEIEILIIKDFHPVNNSSSIKNEPGILNACHNELQLLNENQTLGEIHGSFTQQNLVIAYRQKVQGACLINSKEKKEDHQEFEFSCSNVGSMNVSPNNCSPGKSISNYQQATTIRSSRHRASKKVPLESFLQIPRNRRESDVKQPNHQSSSRKQVSQAKRRANEKQSAGDKSFSQKLLSSFATPCRDCRSSQPTQSIKQHTSQ</sequence>
<feature type="region of interest" description="Disordered" evidence="5">
    <location>
        <begin position="201"/>
        <end position="275"/>
    </location>
</feature>
<organism evidence="7">
    <name type="scientific">Salvia splendens</name>
    <name type="common">Scarlet sage</name>
    <dbReference type="NCBI Taxonomy" id="180675"/>
    <lineage>
        <taxon>Eukaryota</taxon>
        <taxon>Viridiplantae</taxon>
        <taxon>Streptophyta</taxon>
        <taxon>Embryophyta</taxon>
        <taxon>Tracheophyta</taxon>
        <taxon>Spermatophyta</taxon>
        <taxon>Magnoliopsida</taxon>
        <taxon>eudicotyledons</taxon>
        <taxon>Gunneridae</taxon>
        <taxon>Pentapetalae</taxon>
        <taxon>asterids</taxon>
        <taxon>lamiids</taxon>
        <taxon>Lamiales</taxon>
        <taxon>Lamiaceae</taxon>
        <taxon>Nepetoideae</taxon>
        <taxon>Mentheae</taxon>
        <taxon>Salviinae</taxon>
        <taxon>Salvia</taxon>
        <taxon>Salvia subgen. Calosphace</taxon>
        <taxon>core Calosphace</taxon>
    </lineage>
</organism>
<dbReference type="PANTHER" id="PTHR46537">
    <property type="entry name" value="OS11G0578200 PROTEIN"/>
    <property type="match status" value="1"/>
</dbReference>
<evidence type="ECO:0000256" key="1">
    <source>
        <dbReference type="ARBA" id="ARBA00022723"/>
    </source>
</evidence>
<feature type="region of interest" description="Disordered" evidence="5">
    <location>
        <begin position="1"/>
        <end position="58"/>
    </location>
</feature>
<keyword evidence="3" id="KW-0862">Zinc</keyword>
<dbReference type="Pfam" id="PF13923">
    <property type="entry name" value="zf-C3HC4_2"/>
    <property type="match status" value="1"/>
</dbReference>
<dbReference type="PROSITE" id="PS00518">
    <property type="entry name" value="ZF_RING_1"/>
    <property type="match status" value="1"/>
</dbReference>
<gene>
    <name evidence="7" type="ORF">SASPL_121362</name>
</gene>
<reference evidence="7" key="2">
    <citation type="submission" date="2020-08" db="EMBL/GenBank/DDBJ databases">
        <title>Plant Genome Project.</title>
        <authorList>
            <person name="Zhang R.-G."/>
        </authorList>
    </citation>
    <scope>NUCLEOTIDE SEQUENCE</scope>
    <source>
        <strain evidence="7">Huo1</strain>
        <tissue evidence="7">Leaf</tissue>
    </source>
</reference>
<dbReference type="AlphaFoldDB" id="A0A8X8XVX8"/>
<dbReference type="Gene3D" id="3.30.40.10">
    <property type="entry name" value="Zinc/RING finger domain, C3HC4 (zinc finger)"/>
    <property type="match status" value="1"/>
</dbReference>
<protein>
    <recommendedName>
        <fullName evidence="6">RING-type domain-containing protein</fullName>
    </recommendedName>
</protein>
<keyword evidence="1" id="KW-0479">Metal-binding</keyword>
<dbReference type="InterPro" id="IPR017907">
    <property type="entry name" value="Znf_RING_CS"/>
</dbReference>
<evidence type="ECO:0000313" key="8">
    <source>
        <dbReference type="Proteomes" id="UP000298416"/>
    </source>
</evidence>
<dbReference type="Proteomes" id="UP000298416">
    <property type="component" value="Unassembled WGS sequence"/>
</dbReference>
<keyword evidence="2 4" id="KW-0863">Zinc-finger</keyword>
<evidence type="ECO:0000256" key="3">
    <source>
        <dbReference type="ARBA" id="ARBA00022833"/>
    </source>
</evidence>
<feature type="domain" description="RING-type" evidence="6">
    <location>
        <begin position="75"/>
        <end position="119"/>
    </location>
</feature>
<dbReference type="InterPro" id="IPR013083">
    <property type="entry name" value="Znf_RING/FYVE/PHD"/>
</dbReference>
<dbReference type="GO" id="GO:0008270">
    <property type="term" value="F:zinc ion binding"/>
    <property type="evidence" value="ECO:0007669"/>
    <property type="project" value="UniProtKB-KW"/>
</dbReference>
<evidence type="ECO:0000256" key="4">
    <source>
        <dbReference type="PROSITE-ProRule" id="PRU00175"/>
    </source>
</evidence>
<proteinExistence type="predicted"/>
<reference evidence="7" key="1">
    <citation type="submission" date="2018-01" db="EMBL/GenBank/DDBJ databases">
        <authorList>
            <person name="Mao J.F."/>
        </authorList>
    </citation>
    <scope>NUCLEOTIDE SEQUENCE</scope>
    <source>
        <strain evidence="7">Huo1</strain>
        <tissue evidence="7">Leaf</tissue>
    </source>
</reference>
<comment type="caution">
    <text evidence="7">The sequence shown here is derived from an EMBL/GenBank/DDBJ whole genome shotgun (WGS) entry which is preliminary data.</text>
</comment>
<feature type="compositionally biased region" description="Polar residues" evidence="5">
    <location>
        <begin position="614"/>
        <end position="627"/>
    </location>
</feature>
<accession>A0A8X8XVX8</accession>
<keyword evidence="8" id="KW-1185">Reference proteome</keyword>
<dbReference type="InterPro" id="IPR001841">
    <property type="entry name" value="Znf_RING"/>
</dbReference>
<feature type="region of interest" description="Disordered" evidence="5">
    <location>
        <begin position="608"/>
        <end position="627"/>
    </location>
</feature>
<evidence type="ECO:0000256" key="2">
    <source>
        <dbReference type="ARBA" id="ARBA00022771"/>
    </source>
</evidence>